<evidence type="ECO:0000256" key="1">
    <source>
        <dbReference type="SAM" id="Coils"/>
    </source>
</evidence>
<feature type="compositionally biased region" description="Polar residues" evidence="2">
    <location>
        <begin position="346"/>
        <end position="356"/>
    </location>
</feature>
<organism evidence="5">
    <name type="scientific">Schistocephalus solidus</name>
    <name type="common">Tapeworm</name>
    <dbReference type="NCBI Taxonomy" id="70667"/>
    <lineage>
        <taxon>Eukaryota</taxon>
        <taxon>Metazoa</taxon>
        <taxon>Spiralia</taxon>
        <taxon>Lophotrochozoa</taxon>
        <taxon>Platyhelminthes</taxon>
        <taxon>Cestoda</taxon>
        <taxon>Eucestoda</taxon>
        <taxon>Diphyllobothriidea</taxon>
        <taxon>Diphyllobothriidae</taxon>
        <taxon>Schistocephalus</taxon>
    </lineage>
</organism>
<evidence type="ECO:0000313" key="5">
    <source>
        <dbReference type="WBParaSite" id="SSLN_0000653201-mRNA-1"/>
    </source>
</evidence>
<dbReference type="AlphaFoldDB" id="A0A183SQ32"/>
<gene>
    <name evidence="3" type="ORF">SSLN_LOCUS6330</name>
</gene>
<dbReference type="EMBL" id="UYSU01033638">
    <property type="protein sequence ID" value="VDL92715.1"/>
    <property type="molecule type" value="Genomic_DNA"/>
</dbReference>
<feature type="coiled-coil region" evidence="1">
    <location>
        <begin position="475"/>
        <end position="509"/>
    </location>
</feature>
<evidence type="ECO:0000313" key="4">
    <source>
        <dbReference type="Proteomes" id="UP000275846"/>
    </source>
</evidence>
<evidence type="ECO:0000313" key="3">
    <source>
        <dbReference type="EMBL" id="VDL92715.1"/>
    </source>
</evidence>
<keyword evidence="4" id="KW-1185">Reference proteome</keyword>
<sequence length="687" mass="76086">MGTNRLHNAYMDIQTNATTVAFFRCHCLKKHRLREMQDAWMICKAEKILRHVDRNAIKNFFKAIYGPCIKGIAALFGADETTRLTEKSQILKRLTAHFKRVLNRLSAIAYAAINQRPQMDTNNNLVYKHGGPCSWRNTQHSSRIKAADLNHLAVDVETVAKRLVFGRKKRPDITASDLPNSAVEHSKILTPSTETSPVNCLEIGEEPVAAPSLLHLPQHVVDTEDFGPLQDFNVWDPVLPSQLQYYVEAAEMEVIQLPGLVPVDGLGLRSVKECCEDDSFVHLYFVVQVNTEAIPHGGLKPDEGLTGFGNPPGISSQCSGNANCELRCVTPDFSEQGSEPAKQADPATSESPQKGDSFSGAGARVVDKKSVCRKSCYLPHASTNSNALVEENLERVETSQSKLFPQSSTSPNSKSPDLVVEIEAKERLPERHDAKSGNFEMACRTCRFQLRTISLQLCRRQVEFEVRRTEWDKRERILQEEISQLRSQAEQLARENAEVKRRLVDREAEINQIAQALHLLLEKLSLQQPFGAPAHPNQDQSLAAEEFLGLLRSLATKHLLRPFTAVAPDTQQTDLPSQNAAAMSARCGGMRADNGLSFVKANSTSSRNEDDLETDGELDKDSLSDICIAARGSRRAPTATLARVETPVGSLYSSVSSLRTVDEVQFRTGLSSLDAQIAKLRLSLVSQ</sequence>
<keyword evidence="1" id="KW-0175">Coiled coil</keyword>
<dbReference type="Proteomes" id="UP000275846">
    <property type="component" value="Unassembled WGS sequence"/>
</dbReference>
<evidence type="ECO:0000256" key="2">
    <source>
        <dbReference type="SAM" id="MobiDB-lite"/>
    </source>
</evidence>
<reference evidence="5" key="1">
    <citation type="submission" date="2016-06" db="UniProtKB">
        <authorList>
            <consortium name="WormBaseParasite"/>
        </authorList>
    </citation>
    <scope>IDENTIFICATION</scope>
</reference>
<feature type="region of interest" description="Disordered" evidence="2">
    <location>
        <begin position="334"/>
        <end position="362"/>
    </location>
</feature>
<dbReference type="WBParaSite" id="SSLN_0000653201-mRNA-1">
    <property type="protein sequence ID" value="SSLN_0000653201-mRNA-1"/>
    <property type="gene ID" value="SSLN_0000653201"/>
</dbReference>
<dbReference type="OrthoDB" id="6251254at2759"/>
<name>A0A183SQ32_SCHSO</name>
<accession>A0A183SQ32</accession>
<reference evidence="3 4" key="2">
    <citation type="submission" date="2018-11" db="EMBL/GenBank/DDBJ databases">
        <authorList>
            <consortium name="Pathogen Informatics"/>
        </authorList>
    </citation>
    <scope>NUCLEOTIDE SEQUENCE [LARGE SCALE GENOMIC DNA]</scope>
    <source>
        <strain evidence="3 4">NST_G2</strain>
    </source>
</reference>
<protein>
    <submittedName>
        <fullName evidence="3 5">Uncharacterized protein</fullName>
    </submittedName>
</protein>
<proteinExistence type="predicted"/>